<proteinExistence type="predicted"/>
<dbReference type="Proteomes" id="UP000789405">
    <property type="component" value="Unassembled WGS sequence"/>
</dbReference>
<dbReference type="InterPro" id="IPR015915">
    <property type="entry name" value="Kelch-typ_b-propeller"/>
</dbReference>
<evidence type="ECO:0000313" key="2">
    <source>
        <dbReference type="Proteomes" id="UP000789405"/>
    </source>
</evidence>
<reference evidence="1" key="1">
    <citation type="submission" date="2021-06" db="EMBL/GenBank/DDBJ databases">
        <authorList>
            <person name="Kallberg Y."/>
            <person name="Tangrot J."/>
            <person name="Rosling A."/>
        </authorList>
    </citation>
    <scope>NUCLEOTIDE SEQUENCE</scope>
    <source>
        <strain evidence="1">MA453B</strain>
    </source>
</reference>
<evidence type="ECO:0000313" key="1">
    <source>
        <dbReference type="EMBL" id="CAG8799717.1"/>
    </source>
</evidence>
<dbReference type="OrthoDB" id="2409526at2759"/>
<dbReference type="Gene3D" id="2.120.10.80">
    <property type="entry name" value="Kelch-type beta propeller"/>
    <property type="match status" value="1"/>
</dbReference>
<dbReference type="SUPFAM" id="SSF117281">
    <property type="entry name" value="Kelch motif"/>
    <property type="match status" value="1"/>
</dbReference>
<comment type="caution">
    <text evidence="1">The sequence shown here is derived from an EMBL/GenBank/DDBJ whole genome shotgun (WGS) entry which is preliminary data.</text>
</comment>
<feature type="non-terminal residue" evidence="1">
    <location>
        <position position="165"/>
    </location>
</feature>
<dbReference type="EMBL" id="CAJVPY010034155">
    <property type="protein sequence ID" value="CAG8799717.1"/>
    <property type="molecule type" value="Genomic_DNA"/>
</dbReference>
<feature type="non-terminal residue" evidence="1">
    <location>
        <position position="1"/>
    </location>
</feature>
<dbReference type="AlphaFoldDB" id="A0A9N9P8F3"/>
<protein>
    <submittedName>
        <fullName evidence="1">24533_t:CDS:1</fullName>
    </submittedName>
</protein>
<organism evidence="1 2">
    <name type="scientific">Dentiscutata erythropus</name>
    <dbReference type="NCBI Taxonomy" id="1348616"/>
    <lineage>
        <taxon>Eukaryota</taxon>
        <taxon>Fungi</taxon>
        <taxon>Fungi incertae sedis</taxon>
        <taxon>Mucoromycota</taxon>
        <taxon>Glomeromycotina</taxon>
        <taxon>Glomeromycetes</taxon>
        <taxon>Diversisporales</taxon>
        <taxon>Gigasporaceae</taxon>
        <taxon>Dentiscutata</taxon>
    </lineage>
</organism>
<keyword evidence="2" id="KW-1185">Reference proteome</keyword>
<name>A0A9N9P8F3_9GLOM</name>
<sequence length="165" mass="18869">ISNSPGVRECHCLFTYDSAVYLFGGDIKWENSTVNSFFHKAKMPFTTSSIPWEVLDTTNAINTCDITCIVEPSLSLLLVIGGSKPLSYNGFQVYNFTSNIWNDALNLIDYPTKIGRIFQPRSVLIEPRVILIWGGLPYDSRFRFIYKLNMTVNPWKWEQIDQNAS</sequence>
<gene>
    <name evidence="1" type="ORF">DERYTH_LOCUS23118</name>
</gene>
<accession>A0A9N9P8F3</accession>